<feature type="transmembrane region" description="Helical" evidence="1">
    <location>
        <begin position="110"/>
        <end position="133"/>
    </location>
</feature>
<keyword evidence="2" id="KW-0732">Signal</keyword>
<keyword evidence="1" id="KW-0472">Membrane</keyword>
<feature type="signal peptide" evidence="2">
    <location>
        <begin position="1"/>
        <end position="20"/>
    </location>
</feature>
<feature type="chain" id="PRO_5044821237" evidence="2">
    <location>
        <begin position="21"/>
        <end position="149"/>
    </location>
</feature>
<gene>
    <name evidence="3" type="ORF">V5N11_029680</name>
</gene>
<keyword evidence="1" id="KW-0812">Transmembrane</keyword>
<dbReference type="Proteomes" id="UP001558713">
    <property type="component" value="Unassembled WGS sequence"/>
</dbReference>
<accession>A0ABD1BBM9</accession>
<proteinExistence type="predicted"/>
<dbReference type="AlphaFoldDB" id="A0ABD1BBM9"/>
<evidence type="ECO:0000313" key="4">
    <source>
        <dbReference type="Proteomes" id="UP001558713"/>
    </source>
</evidence>
<feature type="transmembrane region" description="Helical" evidence="1">
    <location>
        <begin position="76"/>
        <end position="98"/>
    </location>
</feature>
<organism evidence="3 4">
    <name type="scientific">Cardamine amara subsp. amara</name>
    <dbReference type="NCBI Taxonomy" id="228776"/>
    <lineage>
        <taxon>Eukaryota</taxon>
        <taxon>Viridiplantae</taxon>
        <taxon>Streptophyta</taxon>
        <taxon>Embryophyta</taxon>
        <taxon>Tracheophyta</taxon>
        <taxon>Spermatophyta</taxon>
        <taxon>Magnoliopsida</taxon>
        <taxon>eudicotyledons</taxon>
        <taxon>Gunneridae</taxon>
        <taxon>Pentapetalae</taxon>
        <taxon>rosids</taxon>
        <taxon>malvids</taxon>
        <taxon>Brassicales</taxon>
        <taxon>Brassicaceae</taxon>
        <taxon>Cardamineae</taxon>
        <taxon>Cardamine</taxon>
    </lineage>
</organism>
<protein>
    <submittedName>
        <fullName evidence="3">Sodium/calcium exchanger NCL</fullName>
    </submittedName>
</protein>
<evidence type="ECO:0000256" key="2">
    <source>
        <dbReference type="SAM" id="SignalP"/>
    </source>
</evidence>
<evidence type="ECO:0000313" key="3">
    <source>
        <dbReference type="EMBL" id="KAL1208456.1"/>
    </source>
</evidence>
<keyword evidence="1" id="KW-1133">Transmembrane helix</keyword>
<keyword evidence="4" id="KW-1185">Reference proteome</keyword>
<dbReference type="EMBL" id="JBANAX010000448">
    <property type="protein sequence ID" value="KAL1208456.1"/>
    <property type="molecule type" value="Genomic_DNA"/>
</dbReference>
<sequence>MAQLVLFLTSFFLAIVGLNCRVLGPAVSENNLILLVSDGFENQQEILNLEPHKIKRTLTREACVHLYGFLPCADNVIGYAFQVFSFGSLLIVGDYFLSKGRSKLLDIFEVGLYGGGIIFPPLKIFPLIALTLVTSLSTSQEVAQSMIVD</sequence>
<comment type="caution">
    <text evidence="3">The sequence shown here is derived from an EMBL/GenBank/DDBJ whole genome shotgun (WGS) entry which is preliminary data.</text>
</comment>
<evidence type="ECO:0000256" key="1">
    <source>
        <dbReference type="SAM" id="Phobius"/>
    </source>
</evidence>
<reference evidence="3 4" key="1">
    <citation type="submission" date="2024-04" db="EMBL/GenBank/DDBJ databases">
        <title>Genome assembly C_amara_ONT_v2.</title>
        <authorList>
            <person name="Yant L."/>
            <person name="Moore C."/>
            <person name="Slenker M."/>
        </authorList>
    </citation>
    <scope>NUCLEOTIDE SEQUENCE [LARGE SCALE GENOMIC DNA]</scope>
    <source>
        <tissue evidence="3">Leaf</tissue>
    </source>
</reference>
<name>A0ABD1BBM9_CARAN</name>